<keyword evidence="2" id="KW-0812">Transmembrane</keyword>
<gene>
    <name evidence="3" type="ORF">SAMN02744124_01539</name>
</gene>
<proteinExistence type="predicted"/>
<dbReference type="Proteomes" id="UP000192939">
    <property type="component" value="Unassembled WGS sequence"/>
</dbReference>
<keyword evidence="2" id="KW-0472">Membrane</keyword>
<comment type="caution">
    <text evidence="3">The sequence shown here is derived from an EMBL/GenBank/DDBJ whole genome shotgun (WGS) entry which is preliminary data.</text>
</comment>
<dbReference type="Gene3D" id="2.40.420.20">
    <property type="match status" value="1"/>
</dbReference>
<keyword evidence="1" id="KW-0175">Coiled coil</keyword>
<feature type="transmembrane region" description="Helical" evidence="2">
    <location>
        <begin position="15"/>
        <end position="33"/>
    </location>
</feature>
<dbReference type="Gene3D" id="1.10.287.470">
    <property type="entry name" value="Helix hairpin bin"/>
    <property type="match status" value="1"/>
</dbReference>
<name>A0ABY1LVR0_9BACL</name>
<evidence type="ECO:0000256" key="1">
    <source>
        <dbReference type="SAM" id="Coils"/>
    </source>
</evidence>
<dbReference type="RefSeq" id="WP_085278720.1">
    <property type="nucleotide sequence ID" value="NZ_FXAE01000011.1"/>
</dbReference>
<keyword evidence="4" id="KW-1185">Reference proteome</keyword>
<reference evidence="3 4" key="1">
    <citation type="submission" date="2017-04" db="EMBL/GenBank/DDBJ databases">
        <authorList>
            <person name="Varghese N."/>
            <person name="Submissions S."/>
        </authorList>
    </citation>
    <scope>NUCLEOTIDE SEQUENCE [LARGE SCALE GENOMIC DNA]</scope>
    <source>
        <strain evidence="3 4">J12</strain>
    </source>
</reference>
<feature type="coiled-coil region" evidence="1">
    <location>
        <begin position="103"/>
        <end position="177"/>
    </location>
</feature>
<accession>A0ABY1LVR0</accession>
<organism evidence="3 4">
    <name type="scientific">Paenibacillus barengoltzii J12</name>
    <dbReference type="NCBI Taxonomy" id="935846"/>
    <lineage>
        <taxon>Bacteria</taxon>
        <taxon>Bacillati</taxon>
        <taxon>Bacillota</taxon>
        <taxon>Bacilli</taxon>
        <taxon>Bacillales</taxon>
        <taxon>Paenibacillaceae</taxon>
        <taxon>Paenibacillus</taxon>
    </lineage>
</organism>
<dbReference type="Gene3D" id="2.40.30.170">
    <property type="match status" value="1"/>
</dbReference>
<dbReference type="EMBL" id="FXAE01000011">
    <property type="protein sequence ID" value="SMF14692.1"/>
    <property type="molecule type" value="Genomic_DNA"/>
</dbReference>
<sequence length="386" mass="42544">MELGKDQTDRKRKKIIITTFMALMGGLLFFTFFSNTLQSMTLPKVRTSPAAAGGITYRLTGTGILQPKKQAELINPAGWKVKKVLVKEGADVQAGQKLVLYDRADAERELEDEMALLKKQRIALETIQDQFIEATVSGDETGLREAKREIETRKLDLQVQERKIERLREQIRSRSELVAPFDGVVTEVNAVIGVASTSLPDVVVSSTSAGYRVDIIGDAEVIDRLRIATGEAVKVEVAAASEQPPRQLEGVVEDITNAGSRITGSPEEGDGTSATLPQRRLRIRVADPALKGGEQVTVRLEQTSSEQGWVVPNEAIHREGDSRFLFKVEEQRGALGNVFVARKVTIKQSEANEAETMIPADLLFEGERIILESSEPLQDGNRVRLQ</sequence>
<dbReference type="SUPFAM" id="SSF111369">
    <property type="entry name" value="HlyD-like secretion proteins"/>
    <property type="match status" value="1"/>
</dbReference>
<evidence type="ECO:0000256" key="2">
    <source>
        <dbReference type="SAM" id="Phobius"/>
    </source>
</evidence>
<evidence type="ECO:0000313" key="4">
    <source>
        <dbReference type="Proteomes" id="UP000192939"/>
    </source>
</evidence>
<dbReference type="Gene3D" id="2.40.50.100">
    <property type="match status" value="1"/>
</dbReference>
<dbReference type="PANTHER" id="PTHR30469">
    <property type="entry name" value="MULTIDRUG RESISTANCE PROTEIN MDTA"/>
    <property type="match status" value="1"/>
</dbReference>
<dbReference type="PANTHER" id="PTHR30469:SF15">
    <property type="entry name" value="HLYD FAMILY OF SECRETION PROTEINS"/>
    <property type="match status" value="1"/>
</dbReference>
<evidence type="ECO:0000313" key="3">
    <source>
        <dbReference type="EMBL" id="SMF14692.1"/>
    </source>
</evidence>
<protein>
    <submittedName>
        <fullName evidence="3">Multidrug efflux pump subunit AcrA (Membrane-fusion protein)</fullName>
    </submittedName>
</protein>
<keyword evidence="2" id="KW-1133">Transmembrane helix</keyword>